<organism evidence="1 2">
    <name type="scientific">Botryobasidium botryosum (strain FD-172 SS1)</name>
    <dbReference type="NCBI Taxonomy" id="930990"/>
    <lineage>
        <taxon>Eukaryota</taxon>
        <taxon>Fungi</taxon>
        <taxon>Dikarya</taxon>
        <taxon>Basidiomycota</taxon>
        <taxon>Agaricomycotina</taxon>
        <taxon>Agaricomycetes</taxon>
        <taxon>Cantharellales</taxon>
        <taxon>Botryobasidiaceae</taxon>
        <taxon>Botryobasidium</taxon>
    </lineage>
</organism>
<proteinExistence type="predicted"/>
<gene>
    <name evidence="1" type="ORF">BOTBODRAFT_608728</name>
</gene>
<dbReference type="AlphaFoldDB" id="A0A067LWB8"/>
<name>A0A067LWB8_BOTB1</name>
<dbReference type="Proteomes" id="UP000027195">
    <property type="component" value="Unassembled WGS sequence"/>
</dbReference>
<protein>
    <submittedName>
        <fullName evidence="1">Uncharacterized protein</fullName>
    </submittedName>
</protein>
<sequence>MGVRLTLATSAYFYFDFAAAFAARESLFLIRAFSTYVLLRPAYMGIKSEPADWHTQTAAARRSSCQTKFVFCDAPCLRMPHEQMHQQGMMAADRIYAYQ</sequence>
<dbReference type="InParanoid" id="A0A067LWB8"/>
<reference evidence="2" key="1">
    <citation type="journal article" date="2014" name="Proc. Natl. Acad. Sci. U.S.A.">
        <title>Extensive sampling of basidiomycete genomes demonstrates inadequacy of the white-rot/brown-rot paradigm for wood decay fungi.</title>
        <authorList>
            <person name="Riley R."/>
            <person name="Salamov A.A."/>
            <person name="Brown D.W."/>
            <person name="Nagy L.G."/>
            <person name="Floudas D."/>
            <person name="Held B.W."/>
            <person name="Levasseur A."/>
            <person name="Lombard V."/>
            <person name="Morin E."/>
            <person name="Otillar R."/>
            <person name="Lindquist E.A."/>
            <person name="Sun H."/>
            <person name="LaButti K.M."/>
            <person name="Schmutz J."/>
            <person name="Jabbour D."/>
            <person name="Luo H."/>
            <person name="Baker S.E."/>
            <person name="Pisabarro A.G."/>
            <person name="Walton J.D."/>
            <person name="Blanchette R.A."/>
            <person name="Henrissat B."/>
            <person name="Martin F."/>
            <person name="Cullen D."/>
            <person name="Hibbett D.S."/>
            <person name="Grigoriev I.V."/>
        </authorList>
    </citation>
    <scope>NUCLEOTIDE SEQUENCE [LARGE SCALE GENOMIC DNA]</scope>
    <source>
        <strain evidence="2">FD-172 SS1</strain>
    </source>
</reference>
<accession>A0A067LWB8</accession>
<keyword evidence="2" id="KW-1185">Reference proteome</keyword>
<evidence type="ECO:0000313" key="1">
    <source>
        <dbReference type="EMBL" id="KDQ07469.1"/>
    </source>
</evidence>
<dbReference type="EMBL" id="KL198106">
    <property type="protein sequence ID" value="KDQ07469.1"/>
    <property type="molecule type" value="Genomic_DNA"/>
</dbReference>
<evidence type="ECO:0000313" key="2">
    <source>
        <dbReference type="Proteomes" id="UP000027195"/>
    </source>
</evidence>
<dbReference type="HOGENOM" id="CLU_2320035_0_0_1"/>